<comment type="caution">
    <text evidence="1">The sequence shown here is derived from an EMBL/GenBank/DDBJ whole genome shotgun (WGS) entry which is preliminary data.</text>
</comment>
<accession>A0ABN1YHY6</accession>
<dbReference type="Proteomes" id="UP001500973">
    <property type="component" value="Unassembled WGS sequence"/>
</dbReference>
<name>A0ABN1YHY6_9ACTN</name>
<sequence length="162" mass="16767">MSLGTASVSKRRGLGITGALTAAGLTLGALTMTPVHAVETAGASAQASKVAAAKGKVINISGKMPGCRVHAVVSASRKTASGYLRSSCKYGSAHVLAGMLTIDNQKTKTVTKRQRTGKMAETKTVKLSNPKGTQKICMVGSWNHPLGPAPEQRSEARACVKY</sequence>
<keyword evidence="2" id="KW-1185">Reference proteome</keyword>
<protein>
    <submittedName>
        <fullName evidence="1">Uncharacterized protein</fullName>
    </submittedName>
</protein>
<organism evidence="1 2">
    <name type="scientific">Streptomyces thermospinosisporus</name>
    <dbReference type="NCBI Taxonomy" id="161482"/>
    <lineage>
        <taxon>Bacteria</taxon>
        <taxon>Bacillati</taxon>
        <taxon>Actinomycetota</taxon>
        <taxon>Actinomycetes</taxon>
        <taxon>Kitasatosporales</taxon>
        <taxon>Streptomycetaceae</taxon>
        <taxon>Streptomyces</taxon>
    </lineage>
</organism>
<reference evidence="1 2" key="1">
    <citation type="journal article" date="2019" name="Int. J. Syst. Evol. Microbiol.">
        <title>The Global Catalogue of Microorganisms (GCM) 10K type strain sequencing project: providing services to taxonomists for standard genome sequencing and annotation.</title>
        <authorList>
            <consortium name="The Broad Institute Genomics Platform"/>
            <consortium name="The Broad Institute Genome Sequencing Center for Infectious Disease"/>
            <person name="Wu L."/>
            <person name="Ma J."/>
        </authorList>
    </citation>
    <scope>NUCLEOTIDE SEQUENCE [LARGE SCALE GENOMIC DNA]</scope>
    <source>
        <strain evidence="1 2">JCM 11756</strain>
    </source>
</reference>
<proteinExistence type="predicted"/>
<dbReference type="RefSeq" id="WP_344009144.1">
    <property type="nucleotide sequence ID" value="NZ_BAAAIZ010000002.1"/>
</dbReference>
<gene>
    <name evidence="1" type="ORF">GCM10009601_01780</name>
</gene>
<dbReference type="EMBL" id="BAAAIZ010000002">
    <property type="protein sequence ID" value="GAA1414269.1"/>
    <property type="molecule type" value="Genomic_DNA"/>
</dbReference>
<evidence type="ECO:0000313" key="2">
    <source>
        <dbReference type="Proteomes" id="UP001500973"/>
    </source>
</evidence>
<evidence type="ECO:0000313" key="1">
    <source>
        <dbReference type="EMBL" id="GAA1414269.1"/>
    </source>
</evidence>